<dbReference type="AlphaFoldDB" id="A0A1I5K7Z0"/>
<dbReference type="GeneID" id="35872870"/>
<dbReference type="FunFam" id="3.40.50.720:FF:000084">
    <property type="entry name" value="Short-chain dehydrogenase reductase"/>
    <property type="match status" value="1"/>
</dbReference>
<dbReference type="InterPro" id="IPR020904">
    <property type="entry name" value="Sc_DH/Rdtase_CS"/>
</dbReference>
<reference evidence="3 4" key="1">
    <citation type="submission" date="2016-10" db="EMBL/GenBank/DDBJ databases">
        <authorList>
            <person name="de Groot N.N."/>
        </authorList>
    </citation>
    <scope>NUCLEOTIDE SEQUENCE [LARGE SCALE GENOMIC DNA]</scope>
    <source>
        <strain evidence="3 4">DSM 15893</strain>
    </source>
</reference>
<dbReference type="Pfam" id="PF13561">
    <property type="entry name" value="adh_short_C2"/>
    <property type="match status" value="1"/>
</dbReference>
<evidence type="ECO:0000313" key="3">
    <source>
        <dbReference type="EMBL" id="SFO80741.1"/>
    </source>
</evidence>
<dbReference type="Proteomes" id="UP000182692">
    <property type="component" value="Unassembled WGS sequence"/>
</dbReference>
<evidence type="ECO:0000256" key="1">
    <source>
        <dbReference type="ARBA" id="ARBA00006484"/>
    </source>
</evidence>
<dbReference type="PANTHER" id="PTHR42760:SF5">
    <property type="entry name" value="2-DEHYDRO-3-DEOXY-D-GLUCONATE 5-DEHYDROGENASE"/>
    <property type="match status" value="1"/>
</dbReference>
<organism evidence="3 4">
    <name type="scientific">Enterovibrio norvegicus DSM 15893</name>
    <dbReference type="NCBI Taxonomy" id="1121869"/>
    <lineage>
        <taxon>Bacteria</taxon>
        <taxon>Pseudomonadati</taxon>
        <taxon>Pseudomonadota</taxon>
        <taxon>Gammaproteobacteria</taxon>
        <taxon>Vibrionales</taxon>
        <taxon>Vibrionaceae</taxon>
        <taxon>Enterovibrio</taxon>
    </lineage>
</organism>
<dbReference type="PRINTS" id="PR00081">
    <property type="entry name" value="GDHRDH"/>
</dbReference>
<dbReference type="EMBL" id="FOWR01000003">
    <property type="protein sequence ID" value="SFO80741.1"/>
    <property type="molecule type" value="Genomic_DNA"/>
</dbReference>
<evidence type="ECO:0000256" key="2">
    <source>
        <dbReference type="ARBA" id="ARBA00023002"/>
    </source>
</evidence>
<accession>A0A1I5K7Z0</accession>
<protein>
    <submittedName>
        <fullName evidence="3">Gluconate 5-dehydrogenase</fullName>
    </submittedName>
</protein>
<dbReference type="PRINTS" id="PR00080">
    <property type="entry name" value="SDRFAMILY"/>
</dbReference>
<dbReference type="InterPro" id="IPR036291">
    <property type="entry name" value="NAD(P)-bd_dom_sf"/>
</dbReference>
<comment type="similarity">
    <text evidence="1">Belongs to the short-chain dehydrogenases/reductases (SDR) family.</text>
</comment>
<evidence type="ECO:0000313" key="4">
    <source>
        <dbReference type="Proteomes" id="UP000182692"/>
    </source>
</evidence>
<dbReference type="OrthoDB" id="9803333at2"/>
<name>A0A1I5K7Z0_9GAMM</name>
<gene>
    <name evidence="3" type="ORF">SAMN03084138_00491</name>
</gene>
<proteinExistence type="inferred from homology"/>
<dbReference type="RefSeq" id="WP_017007651.1">
    <property type="nucleotide sequence ID" value="NZ_FOWR01000003.1"/>
</dbReference>
<dbReference type="STRING" id="1121869.SAMN03084138_00491"/>
<dbReference type="InterPro" id="IPR002347">
    <property type="entry name" value="SDR_fam"/>
</dbReference>
<dbReference type="PANTHER" id="PTHR42760">
    <property type="entry name" value="SHORT-CHAIN DEHYDROGENASES/REDUCTASES FAMILY MEMBER"/>
    <property type="match status" value="1"/>
</dbReference>
<sequence>MTGNTLNRLFDLTGHVALVTGAGSGIGQRMAFALSQAGAKVLLAGRHVETLSQTAALIAGSGGDSAVVVADLTRREMLPDVIANASSHFGAPDILVNAAGVNLREPAEDISIESWDKTINLNLSVPFFLGKACLPGMLEKGRGKIINIGSLQSYRAFANSMPYGASKGGVAQLTRAMAEAWSSQGVTTNAIAPGFFQTPLTERVFTDDALAQHHAKMTAIGRNGELEDFDGLTVFLASRASDYITGQMISLDGGYTAK</sequence>
<dbReference type="GO" id="GO:0016616">
    <property type="term" value="F:oxidoreductase activity, acting on the CH-OH group of donors, NAD or NADP as acceptor"/>
    <property type="evidence" value="ECO:0007669"/>
    <property type="project" value="TreeGrafter"/>
</dbReference>
<dbReference type="PROSITE" id="PS00061">
    <property type="entry name" value="ADH_SHORT"/>
    <property type="match status" value="1"/>
</dbReference>
<dbReference type="Gene3D" id="3.40.50.720">
    <property type="entry name" value="NAD(P)-binding Rossmann-like Domain"/>
    <property type="match status" value="1"/>
</dbReference>
<keyword evidence="2" id="KW-0560">Oxidoreductase</keyword>
<dbReference type="SUPFAM" id="SSF51735">
    <property type="entry name" value="NAD(P)-binding Rossmann-fold domains"/>
    <property type="match status" value="1"/>
</dbReference>